<dbReference type="GO" id="GO:0005524">
    <property type="term" value="F:ATP binding"/>
    <property type="evidence" value="ECO:0007669"/>
    <property type="project" value="UniProtKB-UniRule"/>
</dbReference>
<dbReference type="HAMAP" id="MF_00440">
    <property type="entry name" value="NrdR"/>
    <property type="match status" value="1"/>
</dbReference>
<comment type="similarity">
    <text evidence="7">Belongs to the NrdR family.</text>
</comment>
<evidence type="ECO:0000256" key="2">
    <source>
        <dbReference type="ARBA" id="ARBA00022741"/>
    </source>
</evidence>
<keyword evidence="1 7" id="KW-0678">Repressor</keyword>
<dbReference type="GO" id="GO:0003677">
    <property type="term" value="F:DNA binding"/>
    <property type="evidence" value="ECO:0007669"/>
    <property type="project" value="UniProtKB-KW"/>
</dbReference>
<dbReference type="NCBIfam" id="TIGR00244">
    <property type="entry name" value="transcriptional regulator NrdR"/>
    <property type="match status" value="1"/>
</dbReference>
<dbReference type="EMBL" id="DSRD01000023">
    <property type="protein sequence ID" value="HGW92722.1"/>
    <property type="molecule type" value="Genomic_DNA"/>
</dbReference>
<dbReference type="PANTHER" id="PTHR30455">
    <property type="entry name" value="TRANSCRIPTIONAL REPRESSOR NRDR"/>
    <property type="match status" value="1"/>
</dbReference>
<name>A0A832H041_9CYAN</name>
<dbReference type="GO" id="GO:0045892">
    <property type="term" value="P:negative regulation of DNA-templated transcription"/>
    <property type="evidence" value="ECO:0007669"/>
    <property type="project" value="UniProtKB-UniRule"/>
</dbReference>
<keyword evidence="7" id="KW-0863">Zinc-finger</keyword>
<organism evidence="10">
    <name type="scientific">Oscillatoriales cyanobacterium SpSt-402</name>
    <dbReference type="NCBI Taxonomy" id="2282168"/>
    <lineage>
        <taxon>Bacteria</taxon>
        <taxon>Bacillati</taxon>
        <taxon>Cyanobacteriota</taxon>
        <taxon>Cyanophyceae</taxon>
        <taxon>Oscillatoriophycideae</taxon>
        <taxon>Oscillatoriales</taxon>
    </lineage>
</organism>
<dbReference type="Pfam" id="PF22811">
    <property type="entry name" value="Zn_ribbon_NrdR"/>
    <property type="match status" value="1"/>
</dbReference>
<comment type="caution">
    <text evidence="10">The sequence shown here is derived from an EMBL/GenBank/DDBJ whole genome shotgun (WGS) entry which is preliminary data.</text>
</comment>
<dbReference type="Pfam" id="PF03477">
    <property type="entry name" value="ATP-cone"/>
    <property type="match status" value="1"/>
</dbReference>
<keyword evidence="5 7" id="KW-0238">DNA-binding</keyword>
<dbReference type="PROSITE" id="PS51161">
    <property type="entry name" value="ATP_CONE"/>
    <property type="match status" value="1"/>
</dbReference>
<keyword evidence="7" id="KW-0479">Metal-binding</keyword>
<comment type="cofactor">
    <cofactor evidence="7">
        <name>Zn(2+)</name>
        <dbReference type="ChEBI" id="CHEBI:29105"/>
    </cofactor>
    <text evidence="7">Binds 1 zinc ion.</text>
</comment>
<dbReference type="AlphaFoldDB" id="A0A832H041"/>
<comment type="function">
    <text evidence="7">Negatively regulates transcription of bacterial ribonucleotide reductase nrd genes and operons by binding to NrdR-boxes.</text>
</comment>
<dbReference type="InterPro" id="IPR055173">
    <property type="entry name" value="NrdR-like_N"/>
</dbReference>
<evidence type="ECO:0000256" key="5">
    <source>
        <dbReference type="ARBA" id="ARBA00023125"/>
    </source>
</evidence>
<reference evidence="10" key="1">
    <citation type="journal article" date="2020" name="mSystems">
        <title>Genome- and Community-Level Interaction Insights into Carbon Utilization and Element Cycling Functions of Hydrothermarchaeota in Hydrothermal Sediment.</title>
        <authorList>
            <person name="Zhou Z."/>
            <person name="Liu Y."/>
            <person name="Xu W."/>
            <person name="Pan J."/>
            <person name="Luo Z.H."/>
            <person name="Li M."/>
        </authorList>
    </citation>
    <scope>NUCLEOTIDE SEQUENCE [LARGE SCALE GENOMIC DNA]</scope>
    <source>
        <strain evidence="10">SpSt-402</strain>
    </source>
</reference>
<keyword evidence="7" id="KW-0862">Zinc</keyword>
<evidence type="ECO:0000259" key="9">
    <source>
        <dbReference type="PROSITE" id="PS51161"/>
    </source>
</evidence>
<dbReference type="PANTHER" id="PTHR30455:SF2">
    <property type="entry name" value="TRANSCRIPTIONAL REPRESSOR NRDR"/>
    <property type="match status" value="1"/>
</dbReference>
<evidence type="ECO:0000256" key="6">
    <source>
        <dbReference type="ARBA" id="ARBA00023163"/>
    </source>
</evidence>
<evidence type="ECO:0000313" key="10">
    <source>
        <dbReference type="EMBL" id="HGW92722.1"/>
    </source>
</evidence>
<keyword evidence="3 7" id="KW-0067">ATP-binding</keyword>
<accession>A0A832H041</accession>
<feature type="domain" description="ATP-cone" evidence="9">
    <location>
        <begin position="49"/>
        <end position="139"/>
    </location>
</feature>
<feature type="region of interest" description="Disordered" evidence="8">
    <location>
        <begin position="152"/>
        <end position="182"/>
    </location>
</feature>
<keyword evidence="6 7" id="KW-0804">Transcription</keyword>
<feature type="compositionally biased region" description="Low complexity" evidence="8">
    <location>
        <begin position="163"/>
        <end position="176"/>
    </location>
</feature>
<sequence length="182" mass="20632">MRCPFCQHSDNRVLESRSAEAGQSVRRRRECLKCGRRFTTYERIEFVPVTVIKRTGDRESFDRYKLLRGIAHACEKTGVTSTQMENVVDEIESELQQRAVREVPSSEIGELVLFHLSTLSEVAYIRFASVYRKFQGIRDFVETLEQLQSSQGKGQKITETRLGDSSSDTLNSDGSSIAISAN</sequence>
<keyword evidence="4 7" id="KW-0805">Transcription regulation</keyword>
<evidence type="ECO:0000256" key="8">
    <source>
        <dbReference type="SAM" id="MobiDB-lite"/>
    </source>
</evidence>
<evidence type="ECO:0000256" key="7">
    <source>
        <dbReference type="HAMAP-Rule" id="MF_00440"/>
    </source>
</evidence>
<evidence type="ECO:0000256" key="4">
    <source>
        <dbReference type="ARBA" id="ARBA00023015"/>
    </source>
</evidence>
<evidence type="ECO:0000256" key="3">
    <source>
        <dbReference type="ARBA" id="ARBA00022840"/>
    </source>
</evidence>
<dbReference type="InterPro" id="IPR005144">
    <property type="entry name" value="ATP-cone_dom"/>
</dbReference>
<gene>
    <name evidence="7 10" type="primary">nrdR</name>
    <name evidence="10" type="ORF">ENR47_00345</name>
</gene>
<dbReference type="GO" id="GO:0008270">
    <property type="term" value="F:zinc ion binding"/>
    <property type="evidence" value="ECO:0007669"/>
    <property type="project" value="UniProtKB-UniRule"/>
</dbReference>
<proteinExistence type="inferred from homology"/>
<evidence type="ECO:0000256" key="1">
    <source>
        <dbReference type="ARBA" id="ARBA00022491"/>
    </source>
</evidence>
<feature type="zinc finger region" evidence="7">
    <location>
        <begin position="3"/>
        <end position="34"/>
    </location>
</feature>
<dbReference type="InterPro" id="IPR003796">
    <property type="entry name" value="RNR_NrdR-like"/>
</dbReference>
<protein>
    <recommendedName>
        <fullName evidence="7">Transcriptional repressor NrdR</fullName>
    </recommendedName>
</protein>
<keyword evidence="2 7" id="KW-0547">Nucleotide-binding</keyword>